<dbReference type="Gene3D" id="1.20.1250.20">
    <property type="entry name" value="MFS general substrate transporter like domains"/>
    <property type="match status" value="1"/>
</dbReference>
<organism evidence="5 6">
    <name type="scientific">Penicillium cinerascens</name>
    <dbReference type="NCBI Taxonomy" id="70096"/>
    <lineage>
        <taxon>Eukaryota</taxon>
        <taxon>Fungi</taxon>
        <taxon>Dikarya</taxon>
        <taxon>Ascomycota</taxon>
        <taxon>Pezizomycotina</taxon>
        <taxon>Eurotiomycetes</taxon>
        <taxon>Eurotiomycetidae</taxon>
        <taxon>Eurotiales</taxon>
        <taxon>Aspergillaceae</taxon>
        <taxon>Penicillium</taxon>
    </lineage>
</organism>
<evidence type="ECO:0000313" key="5">
    <source>
        <dbReference type="EMBL" id="KAJ5198451.1"/>
    </source>
</evidence>
<dbReference type="InterPro" id="IPR020846">
    <property type="entry name" value="MFS_dom"/>
</dbReference>
<keyword evidence="3" id="KW-0812">Transmembrane</keyword>
<feature type="transmembrane region" description="Helical" evidence="3">
    <location>
        <begin position="69"/>
        <end position="89"/>
    </location>
</feature>
<keyword evidence="3" id="KW-1133">Transmembrane helix</keyword>
<dbReference type="PROSITE" id="PS50850">
    <property type="entry name" value="MFS"/>
    <property type="match status" value="1"/>
</dbReference>
<feature type="transmembrane region" description="Helical" evidence="3">
    <location>
        <begin position="101"/>
        <end position="131"/>
    </location>
</feature>
<dbReference type="GO" id="GO:0000329">
    <property type="term" value="C:fungal-type vacuole membrane"/>
    <property type="evidence" value="ECO:0007669"/>
    <property type="project" value="TreeGrafter"/>
</dbReference>
<protein>
    <submittedName>
        <fullName evidence="5">Major facilitator superfamily domain general substrate transporter</fullName>
    </submittedName>
</protein>
<dbReference type="InterPro" id="IPR036259">
    <property type="entry name" value="MFS_trans_sf"/>
</dbReference>
<evidence type="ECO:0000256" key="3">
    <source>
        <dbReference type="SAM" id="Phobius"/>
    </source>
</evidence>
<sequence length="468" mass="50604">MVESTSRSRPARVIANALNELGLVTMWHSSRDVKFLCAQRFVRLFAYGGSTLILASYLSAIGISDDRIGLFMTLTLIGDVVISFFLTLFADRMGRKAVLSLGSVLMAGSGVVFALFGNYWILLAAAVFGVISPSGNEIGPFRAVEESTLAHLTASEKLPDVFAWYSLVGTAGTALGQLICGWVLTSLQSLHGWEFIPSCRIIFFVYAAVGVIKLIFALALSGKVEYVKEEPAQEQQNDETRPLLRDSAQAQQTDSPKKKGLFASIEKDLWSLVIRLFILFGLDSFASGLASLSWMTYFFHRKFSLPEGELGTIFFVTSSISAASMLVASSIAKRIGNVKTMVFTHLPSAVALSLISVPNSLPLALTFLVLRACSQNMDVAPRSAFLAAALPSDKRTAIMGAVNVVKTTSQSMGPLLTGILARNGMFGVSFIIAGILKVVYDLGMLVSFAGKEAEKRKQTAQEDDDEAR</sequence>
<feature type="transmembrane region" description="Helical" evidence="3">
    <location>
        <begin position="419"/>
        <end position="440"/>
    </location>
</feature>
<gene>
    <name evidence="5" type="ORF">N7498_007568</name>
</gene>
<dbReference type="EMBL" id="JAPQKR010000014">
    <property type="protein sequence ID" value="KAJ5198451.1"/>
    <property type="molecule type" value="Genomic_DNA"/>
</dbReference>
<evidence type="ECO:0000313" key="6">
    <source>
        <dbReference type="Proteomes" id="UP001150904"/>
    </source>
</evidence>
<dbReference type="InterPro" id="IPR011701">
    <property type="entry name" value="MFS"/>
</dbReference>
<evidence type="ECO:0000259" key="4">
    <source>
        <dbReference type="PROSITE" id="PS50850"/>
    </source>
</evidence>
<feature type="transmembrane region" description="Helical" evidence="3">
    <location>
        <begin position="44"/>
        <end position="63"/>
    </location>
</feature>
<accession>A0A9W9JQV5</accession>
<dbReference type="PANTHER" id="PTHR23520">
    <property type="entry name" value="TRANSPORTER, PUTATIVE (AFU_ORTHOLOGUE AFUA_3G04000)-RELATED"/>
    <property type="match status" value="1"/>
</dbReference>
<feature type="transmembrane region" description="Helical" evidence="3">
    <location>
        <begin position="272"/>
        <end position="298"/>
    </location>
</feature>
<dbReference type="GO" id="GO:0022857">
    <property type="term" value="F:transmembrane transporter activity"/>
    <property type="evidence" value="ECO:0007669"/>
    <property type="project" value="InterPro"/>
</dbReference>
<dbReference type="RefSeq" id="XP_058306879.1">
    <property type="nucleotide sequence ID" value="XM_058454630.1"/>
</dbReference>
<feature type="transmembrane region" description="Helical" evidence="3">
    <location>
        <begin position="310"/>
        <end position="329"/>
    </location>
</feature>
<proteinExistence type="predicted"/>
<keyword evidence="6" id="KW-1185">Reference proteome</keyword>
<reference evidence="5" key="2">
    <citation type="journal article" date="2023" name="IMA Fungus">
        <title>Comparative genomic study of the Penicillium genus elucidates a diverse pangenome and 15 lateral gene transfer events.</title>
        <authorList>
            <person name="Petersen C."/>
            <person name="Sorensen T."/>
            <person name="Nielsen M.R."/>
            <person name="Sondergaard T.E."/>
            <person name="Sorensen J.L."/>
            <person name="Fitzpatrick D.A."/>
            <person name="Frisvad J.C."/>
            <person name="Nielsen K.L."/>
        </authorList>
    </citation>
    <scope>NUCLEOTIDE SEQUENCE</scope>
    <source>
        <strain evidence="5">IBT 15544</strain>
    </source>
</reference>
<dbReference type="Proteomes" id="UP001150904">
    <property type="component" value="Unassembled WGS sequence"/>
</dbReference>
<keyword evidence="3" id="KW-0472">Membrane</keyword>
<evidence type="ECO:0000256" key="2">
    <source>
        <dbReference type="SAM" id="MobiDB-lite"/>
    </source>
</evidence>
<comment type="caution">
    <text evidence="5">The sequence shown here is derived from an EMBL/GenBank/DDBJ whole genome shotgun (WGS) entry which is preliminary data.</text>
</comment>
<dbReference type="AlphaFoldDB" id="A0A9W9JQV5"/>
<reference evidence="5" key="1">
    <citation type="submission" date="2022-12" db="EMBL/GenBank/DDBJ databases">
        <authorList>
            <person name="Petersen C."/>
        </authorList>
    </citation>
    <scope>NUCLEOTIDE SEQUENCE</scope>
    <source>
        <strain evidence="5">IBT 15544</strain>
    </source>
</reference>
<dbReference type="SUPFAM" id="SSF103473">
    <property type="entry name" value="MFS general substrate transporter"/>
    <property type="match status" value="1"/>
</dbReference>
<feature type="region of interest" description="Disordered" evidence="2">
    <location>
        <begin position="230"/>
        <end position="255"/>
    </location>
</feature>
<comment type="subcellular location">
    <subcellularLocation>
        <location evidence="1">Membrane</location>
        <topology evidence="1">Multi-pass membrane protein</topology>
    </subcellularLocation>
</comment>
<feature type="transmembrane region" description="Helical" evidence="3">
    <location>
        <begin position="349"/>
        <end position="370"/>
    </location>
</feature>
<dbReference type="OrthoDB" id="10027823at2759"/>
<dbReference type="Pfam" id="PF07690">
    <property type="entry name" value="MFS_1"/>
    <property type="match status" value="1"/>
</dbReference>
<dbReference type="PANTHER" id="PTHR23520:SF5">
    <property type="entry name" value="TRANSPORTER, PUTATIVE (AFU_ORTHOLOGUE AFUA_3G04000)-RELATED"/>
    <property type="match status" value="1"/>
</dbReference>
<feature type="domain" description="Major facilitator superfamily (MFS) profile" evidence="4">
    <location>
        <begin position="1"/>
        <end position="452"/>
    </location>
</feature>
<name>A0A9W9JQV5_9EURO</name>
<feature type="transmembrane region" description="Helical" evidence="3">
    <location>
        <begin position="199"/>
        <end position="220"/>
    </location>
</feature>
<evidence type="ECO:0000256" key="1">
    <source>
        <dbReference type="ARBA" id="ARBA00004141"/>
    </source>
</evidence>
<dbReference type="GeneID" id="83181931"/>
<feature type="transmembrane region" description="Helical" evidence="3">
    <location>
        <begin position="162"/>
        <end position="187"/>
    </location>
</feature>